<evidence type="ECO:0000313" key="1">
    <source>
        <dbReference type="EMBL" id="VWQ37784.1"/>
    </source>
</evidence>
<reference evidence="1 2" key="1">
    <citation type="submission" date="2019-10" db="EMBL/GenBank/DDBJ databases">
        <authorList>
            <consortium name="Melissa Lawson"/>
            <person name="O'neill I."/>
        </authorList>
    </citation>
    <scope>NUCLEOTIDE SEQUENCE [LARGE SCALE GENOMIC DNA]</scope>
    <source>
        <strain evidence="1">LH_23</strain>
    </source>
</reference>
<dbReference type="Pfam" id="PF09709">
    <property type="entry name" value="Cas_Csd1"/>
    <property type="match status" value="1"/>
</dbReference>
<protein>
    <submittedName>
        <fullName evidence="1">CRISPR-associated protein (Cas_Csd1)</fullName>
    </submittedName>
</protein>
<sequence>MFSIYEQIQLAAIPGINTTIKDKYFTSASTTPARIFPILGDLAAKHMRKAWKSKGLKVKLDKALGELTGRVGDRYPSRLSLEERGAFQLGYYFENQKRFDKANKNNNEQGENND</sequence>
<organism evidence="1 2">
    <name type="scientific">Bifidobacterium longum subsp. infantis</name>
    <dbReference type="NCBI Taxonomy" id="1682"/>
    <lineage>
        <taxon>Bacteria</taxon>
        <taxon>Bacillati</taxon>
        <taxon>Actinomycetota</taxon>
        <taxon>Actinomycetes</taxon>
        <taxon>Bifidobacteriales</taxon>
        <taxon>Bifidobacteriaceae</taxon>
        <taxon>Bifidobacterium</taxon>
    </lineage>
</organism>
<dbReference type="AlphaFoldDB" id="A0A8U0LHC7"/>
<dbReference type="Proteomes" id="UP000494246">
    <property type="component" value="Unassembled WGS sequence"/>
</dbReference>
<name>A0A8U0LHC7_BIFLI</name>
<gene>
    <name evidence="1" type="ORF">BIFLH23_01898</name>
</gene>
<evidence type="ECO:0000313" key="2">
    <source>
        <dbReference type="Proteomes" id="UP000494246"/>
    </source>
</evidence>
<comment type="caution">
    <text evidence="1">The sequence shown here is derived from an EMBL/GenBank/DDBJ whole genome shotgun (WGS) entry which is preliminary data.</text>
</comment>
<proteinExistence type="predicted"/>
<dbReference type="InterPro" id="IPR010144">
    <property type="entry name" value="CRISPR-assoc_prot_Csd1-typ"/>
</dbReference>
<dbReference type="EMBL" id="CABWKH010000026">
    <property type="protein sequence ID" value="VWQ37784.1"/>
    <property type="molecule type" value="Genomic_DNA"/>
</dbReference>
<accession>A0A8U0LHC7</accession>